<sequence length="72" mass="8530">MIIRLFRISSIITTANRYNGLQNFANRDKFPGYDRMQNFWESSVRSQTTFTVIKIFQAEELIYCTIVITLMI</sequence>
<feature type="non-terminal residue" evidence="1">
    <location>
        <position position="72"/>
    </location>
</feature>
<keyword evidence="2" id="KW-1185">Reference proteome</keyword>
<gene>
    <name evidence="1" type="ORF">C2G38_2090307</name>
</gene>
<dbReference type="Proteomes" id="UP000266673">
    <property type="component" value="Unassembled WGS sequence"/>
</dbReference>
<evidence type="ECO:0000313" key="2">
    <source>
        <dbReference type="Proteomes" id="UP000266673"/>
    </source>
</evidence>
<dbReference type="AlphaFoldDB" id="A0A397V3R0"/>
<accession>A0A397V3R0</accession>
<proteinExistence type="predicted"/>
<reference evidence="1 2" key="1">
    <citation type="submission" date="2018-06" db="EMBL/GenBank/DDBJ databases">
        <title>Comparative genomics reveals the genomic features of Rhizophagus irregularis, R. cerebriforme, R. diaphanum and Gigaspora rosea, and their symbiotic lifestyle signature.</title>
        <authorList>
            <person name="Morin E."/>
            <person name="San Clemente H."/>
            <person name="Chen E.C.H."/>
            <person name="De La Providencia I."/>
            <person name="Hainaut M."/>
            <person name="Kuo A."/>
            <person name="Kohler A."/>
            <person name="Murat C."/>
            <person name="Tang N."/>
            <person name="Roy S."/>
            <person name="Loubradou J."/>
            <person name="Henrissat B."/>
            <person name="Grigoriev I.V."/>
            <person name="Corradi N."/>
            <person name="Roux C."/>
            <person name="Martin F.M."/>
        </authorList>
    </citation>
    <scope>NUCLEOTIDE SEQUENCE [LARGE SCALE GENOMIC DNA]</scope>
    <source>
        <strain evidence="1 2">DAOM 194757</strain>
    </source>
</reference>
<organism evidence="1 2">
    <name type="scientific">Gigaspora rosea</name>
    <dbReference type="NCBI Taxonomy" id="44941"/>
    <lineage>
        <taxon>Eukaryota</taxon>
        <taxon>Fungi</taxon>
        <taxon>Fungi incertae sedis</taxon>
        <taxon>Mucoromycota</taxon>
        <taxon>Glomeromycotina</taxon>
        <taxon>Glomeromycetes</taxon>
        <taxon>Diversisporales</taxon>
        <taxon>Gigasporaceae</taxon>
        <taxon>Gigaspora</taxon>
    </lineage>
</organism>
<protein>
    <submittedName>
        <fullName evidence="1">Uncharacterized protein</fullName>
    </submittedName>
</protein>
<dbReference type="EMBL" id="QKWP01000659">
    <property type="protein sequence ID" value="RIB16662.1"/>
    <property type="molecule type" value="Genomic_DNA"/>
</dbReference>
<evidence type="ECO:0000313" key="1">
    <source>
        <dbReference type="EMBL" id="RIB16662.1"/>
    </source>
</evidence>
<comment type="caution">
    <text evidence="1">The sequence shown here is derived from an EMBL/GenBank/DDBJ whole genome shotgun (WGS) entry which is preliminary data.</text>
</comment>
<name>A0A397V3R0_9GLOM</name>